<accession>A0ACC2CVC0</accession>
<gene>
    <name evidence="1" type="ORF">O6H91_08G018500</name>
</gene>
<name>A0ACC2CVC0_DIPCM</name>
<evidence type="ECO:0000313" key="2">
    <source>
        <dbReference type="Proteomes" id="UP001162992"/>
    </source>
</evidence>
<comment type="caution">
    <text evidence="1">The sequence shown here is derived from an EMBL/GenBank/DDBJ whole genome shotgun (WGS) entry which is preliminary data.</text>
</comment>
<dbReference type="EMBL" id="CM055099">
    <property type="protein sequence ID" value="KAJ7545968.1"/>
    <property type="molecule type" value="Genomic_DNA"/>
</dbReference>
<reference evidence="2" key="1">
    <citation type="journal article" date="2024" name="Proc. Natl. Acad. Sci. U.S.A.">
        <title>Extraordinary preservation of gene collinearity over three hundred million years revealed in homosporous lycophytes.</title>
        <authorList>
            <person name="Li C."/>
            <person name="Wickell D."/>
            <person name="Kuo L.Y."/>
            <person name="Chen X."/>
            <person name="Nie B."/>
            <person name="Liao X."/>
            <person name="Peng D."/>
            <person name="Ji J."/>
            <person name="Jenkins J."/>
            <person name="Williams M."/>
            <person name="Shu S."/>
            <person name="Plott C."/>
            <person name="Barry K."/>
            <person name="Rajasekar S."/>
            <person name="Grimwood J."/>
            <person name="Han X."/>
            <person name="Sun S."/>
            <person name="Hou Z."/>
            <person name="He W."/>
            <person name="Dai G."/>
            <person name="Sun C."/>
            <person name="Schmutz J."/>
            <person name="Leebens-Mack J.H."/>
            <person name="Li F.W."/>
            <person name="Wang L."/>
        </authorList>
    </citation>
    <scope>NUCLEOTIDE SEQUENCE [LARGE SCALE GENOMIC DNA]</scope>
    <source>
        <strain evidence="2">cv. PW_Plant_1</strain>
    </source>
</reference>
<sequence length="358" mass="40155">MAELRKNPISGRWVIFSTHRGKRPSDFRNHEQHKEAGAAEATPGGAVCAFCAGHESEGGGNVLVLGGSSDQQTASNWLVRVAMNIFPAVSSDPKYWSRGKSREGPPYEGCFLKGLGSHEVVIETPDHNVSFVDLPVSHVEEVLKAFQARVLYFRKEKVLKYCQIFKNQGGPAGASMSHSHSQIIALPIIPKDIQDEIHCAKTYFKQHQRCLLCDIISKELEYNVRVIGAFTRFVVLSPYAAAFPYESWIVPLKHSSNFEGMDDQEVQNLAEILKSTLTKLNALFNFPPYNYTIQTSPLQEPWNAPYFHWYIRIIPHLTILAGFELATDCHINPVFPEEVAKLLQQGSTDLMTKKPLQS</sequence>
<protein>
    <submittedName>
        <fullName evidence="1">Uncharacterized protein</fullName>
    </submittedName>
</protein>
<organism evidence="1 2">
    <name type="scientific">Diphasiastrum complanatum</name>
    <name type="common">Issler's clubmoss</name>
    <name type="synonym">Lycopodium complanatum</name>
    <dbReference type="NCBI Taxonomy" id="34168"/>
    <lineage>
        <taxon>Eukaryota</taxon>
        <taxon>Viridiplantae</taxon>
        <taxon>Streptophyta</taxon>
        <taxon>Embryophyta</taxon>
        <taxon>Tracheophyta</taxon>
        <taxon>Lycopodiopsida</taxon>
        <taxon>Lycopodiales</taxon>
        <taxon>Lycopodiaceae</taxon>
        <taxon>Lycopodioideae</taxon>
        <taxon>Diphasiastrum</taxon>
    </lineage>
</organism>
<dbReference type="Proteomes" id="UP001162992">
    <property type="component" value="Chromosome 8"/>
</dbReference>
<keyword evidence="2" id="KW-1185">Reference proteome</keyword>
<evidence type="ECO:0000313" key="1">
    <source>
        <dbReference type="EMBL" id="KAJ7545968.1"/>
    </source>
</evidence>
<proteinExistence type="predicted"/>